<accession>A0A8E2EBQ6</accession>
<dbReference type="SUPFAM" id="SSF63829">
    <property type="entry name" value="Calcium-dependent phosphotriesterase"/>
    <property type="match status" value="1"/>
</dbReference>
<dbReference type="AlphaFoldDB" id="A0A8E2EBQ6"/>
<dbReference type="EMBL" id="KV744935">
    <property type="protein sequence ID" value="OCK81066.1"/>
    <property type="molecule type" value="Genomic_DNA"/>
</dbReference>
<evidence type="ECO:0000313" key="2">
    <source>
        <dbReference type="Proteomes" id="UP000250266"/>
    </source>
</evidence>
<dbReference type="InterPro" id="IPR052998">
    <property type="entry name" value="Hetero-Diels-Alderase-like"/>
</dbReference>
<dbReference type="Proteomes" id="UP000250266">
    <property type="component" value="Unassembled WGS sequence"/>
</dbReference>
<dbReference type="InterPro" id="IPR011042">
    <property type="entry name" value="6-blade_b-propeller_TolB-like"/>
</dbReference>
<protein>
    <submittedName>
        <fullName evidence="1">Uncharacterized protein</fullName>
    </submittedName>
</protein>
<gene>
    <name evidence="1" type="ORF">K432DRAFT_351828</name>
</gene>
<proteinExistence type="predicted"/>
<dbReference type="PANTHER" id="PTHR42060:SF1">
    <property type="entry name" value="NHL REPEAT-CONTAINING PROTEIN"/>
    <property type="match status" value="1"/>
</dbReference>
<evidence type="ECO:0000313" key="1">
    <source>
        <dbReference type="EMBL" id="OCK81066.1"/>
    </source>
</evidence>
<reference evidence="1 2" key="1">
    <citation type="journal article" date="2016" name="Nat. Commun.">
        <title>Ectomycorrhizal ecology is imprinted in the genome of the dominant symbiotic fungus Cenococcum geophilum.</title>
        <authorList>
            <consortium name="DOE Joint Genome Institute"/>
            <person name="Peter M."/>
            <person name="Kohler A."/>
            <person name="Ohm R.A."/>
            <person name="Kuo A."/>
            <person name="Krutzmann J."/>
            <person name="Morin E."/>
            <person name="Arend M."/>
            <person name="Barry K.W."/>
            <person name="Binder M."/>
            <person name="Choi C."/>
            <person name="Clum A."/>
            <person name="Copeland A."/>
            <person name="Grisel N."/>
            <person name="Haridas S."/>
            <person name="Kipfer T."/>
            <person name="LaButti K."/>
            <person name="Lindquist E."/>
            <person name="Lipzen A."/>
            <person name="Maire R."/>
            <person name="Meier B."/>
            <person name="Mihaltcheva S."/>
            <person name="Molinier V."/>
            <person name="Murat C."/>
            <person name="Poggeler S."/>
            <person name="Quandt C.A."/>
            <person name="Sperisen C."/>
            <person name="Tritt A."/>
            <person name="Tisserant E."/>
            <person name="Crous P.W."/>
            <person name="Henrissat B."/>
            <person name="Nehls U."/>
            <person name="Egli S."/>
            <person name="Spatafora J.W."/>
            <person name="Grigoriev I.V."/>
            <person name="Martin F.M."/>
        </authorList>
    </citation>
    <scope>NUCLEOTIDE SEQUENCE [LARGE SCALE GENOMIC DNA]</scope>
    <source>
        <strain evidence="1 2">CBS 459.81</strain>
    </source>
</reference>
<sequence>MVTVAGGGGPIPDMINIVYQFPTGAWIENIVALNSGDDVLVTRMDVPELWRIDVNPNLPGGMGEELIYSFPCATSVTGITHLGDPWGNTFAVVTGNFTVPGDVSTPGSYSVWLVDMRTPSRAVHKVVDIPEAKFLHRLVTWDNDTVLVSDSFAGRLYGLNITSGKYWIALDHEMLKPAHSSSFPLGICGMNILENNLYFSNPSKMTLCKVSLDNDVNDTAGGFSAARRITGQINVVVPNIMVDDIVGATYSNQLWLMGNPTNTITEIRNDHLTGWTEGCLNCTDLAGATSGVWAVISGPFGPLYVVTNGGMTKPVNGTFVEGGKIAEVFMAQMMK</sequence>
<name>A0A8E2EBQ6_9PEZI</name>
<organism evidence="1 2">
    <name type="scientific">Lepidopterella palustris CBS 459.81</name>
    <dbReference type="NCBI Taxonomy" id="1314670"/>
    <lineage>
        <taxon>Eukaryota</taxon>
        <taxon>Fungi</taxon>
        <taxon>Dikarya</taxon>
        <taxon>Ascomycota</taxon>
        <taxon>Pezizomycotina</taxon>
        <taxon>Dothideomycetes</taxon>
        <taxon>Pleosporomycetidae</taxon>
        <taxon>Mytilinidiales</taxon>
        <taxon>Argynnaceae</taxon>
        <taxon>Lepidopterella</taxon>
    </lineage>
</organism>
<dbReference type="Gene3D" id="2.120.10.30">
    <property type="entry name" value="TolB, C-terminal domain"/>
    <property type="match status" value="1"/>
</dbReference>
<dbReference type="PANTHER" id="PTHR42060">
    <property type="entry name" value="NHL REPEAT-CONTAINING PROTEIN-RELATED"/>
    <property type="match status" value="1"/>
</dbReference>
<keyword evidence="2" id="KW-1185">Reference proteome</keyword>
<dbReference type="OrthoDB" id="9977941at2759"/>